<gene>
    <name evidence="4" type="ORF">SAMN05443377_1197</name>
</gene>
<dbReference type="STRING" id="64702.SAMN05443377_1197"/>
<dbReference type="GO" id="GO:0003697">
    <property type="term" value="F:single-stranded DNA binding"/>
    <property type="evidence" value="ECO:0007669"/>
    <property type="project" value="InterPro"/>
</dbReference>
<sequence length="357" mass="38539">MATDEEARAARDAKLDALHEKLAGAVEQVVSGEDWMRALEFAARFRARSFGNTLLIWAQHEEAYEAGRVSEPEPSYVAGYRQWQSLGRQVEKGQPGYMIFAPVTGRFASSNPSDSESWRRLDRFEKPKPGEVVRSRMVGAKPAYVWDVSQTSGGPVPERPRPILLDGEAPEGLWAGLVGLVEAEGYSVLRVEHEGLIRGANGLTDYQARTVAVRANMDPAAQAKTLAHELAHVKLHGPGNEDGVRHRGIAEVEAESVALMIGAAHGMDTSSYTIPYVSGWAGTVKDKSPAEVVQATGERVRRAAGAILDALPTVQLGGGDPPGLDREAQATESGRRHEAPAPEQSRPARTAELARSL</sequence>
<evidence type="ECO:0000313" key="5">
    <source>
        <dbReference type="Proteomes" id="UP000198815"/>
    </source>
</evidence>
<dbReference type="InterPro" id="IPR010359">
    <property type="entry name" value="IrrE_HExxH"/>
</dbReference>
<feature type="domain" description="N-terminal" evidence="3">
    <location>
        <begin position="38"/>
        <end position="109"/>
    </location>
</feature>
<organism evidence="4 5">
    <name type="scientific">Propionibacterium cyclohexanicum</name>
    <dbReference type="NCBI Taxonomy" id="64702"/>
    <lineage>
        <taxon>Bacteria</taxon>
        <taxon>Bacillati</taxon>
        <taxon>Actinomycetota</taxon>
        <taxon>Actinomycetes</taxon>
        <taxon>Propionibacteriales</taxon>
        <taxon>Propionibacteriaceae</taxon>
        <taxon>Propionibacterium</taxon>
    </lineage>
</organism>
<feature type="region of interest" description="Disordered" evidence="1">
    <location>
        <begin position="313"/>
        <end position="357"/>
    </location>
</feature>
<feature type="domain" description="IrrE N-terminal-like" evidence="2">
    <location>
        <begin position="204"/>
        <end position="265"/>
    </location>
</feature>
<dbReference type="InterPro" id="IPR013610">
    <property type="entry name" value="ArdC_N"/>
</dbReference>
<reference evidence="5" key="1">
    <citation type="submission" date="2016-10" db="EMBL/GenBank/DDBJ databases">
        <authorList>
            <person name="Varghese N."/>
            <person name="Submissions S."/>
        </authorList>
    </citation>
    <scope>NUCLEOTIDE SEQUENCE [LARGE SCALE GENOMIC DNA]</scope>
    <source>
        <strain evidence="5">DSM 16859</strain>
    </source>
</reference>
<dbReference type="Pfam" id="PF08401">
    <property type="entry name" value="ArdcN"/>
    <property type="match status" value="1"/>
</dbReference>
<dbReference type="AlphaFoldDB" id="A0A1H9T606"/>
<keyword evidence="5" id="KW-1185">Reference proteome</keyword>
<evidence type="ECO:0000256" key="1">
    <source>
        <dbReference type="SAM" id="MobiDB-lite"/>
    </source>
</evidence>
<accession>A0A1H9T606</accession>
<evidence type="ECO:0000259" key="2">
    <source>
        <dbReference type="Pfam" id="PF06114"/>
    </source>
</evidence>
<proteinExistence type="predicted"/>
<name>A0A1H9T606_9ACTN</name>
<dbReference type="OrthoDB" id="7605626at2"/>
<dbReference type="EMBL" id="FOGZ01000019">
    <property type="protein sequence ID" value="SER92527.1"/>
    <property type="molecule type" value="Genomic_DNA"/>
</dbReference>
<evidence type="ECO:0000313" key="4">
    <source>
        <dbReference type="EMBL" id="SER92527.1"/>
    </source>
</evidence>
<dbReference type="Pfam" id="PF06114">
    <property type="entry name" value="Peptidase_M78"/>
    <property type="match status" value="1"/>
</dbReference>
<protein>
    <submittedName>
        <fullName evidence="4">Uncharacterized protein</fullName>
    </submittedName>
</protein>
<feature type="compositionally biased region" description="Basic and acidic residues" evidence="1">
    <location>
        <begin position="323"/>
        <end position="340"/>
    </location>
</feature>
<evidence type="ECO:0000259" key="3">
    <source>
        <dbReference type="Pfam" id="PF08401"/>
    </source>
</evidence>
<dbReference type="Proteomes" id="UP000198815">
    <property type="component" value="Unassembled WGS sequence"/>
</dbReference>
<dbReference type="RefSeq" id="WP_091970327.1">
    <property type="nucleotide sequence ID" value="NZ_FOGZ01000019.1"/>
</dbReference>